<evidence type="ECO:0000313" key="2">
    <source>
        <dbReference type="EMBL" id="WEA23009.1"/>
    </source>
</evidence>
<dbReference type="RefSeq" id="WP_029887774.1">
    <property type="nucleotide sequence ID" value="NZ_CP118677.1"/>
</dbReference>
<proteinExistence type="predicted"/>
<dbReference type="EMBL" id="JACGCZ010000067">
    <property type="protein sequence ID" value="MBA6145513.1"/>
    <property type="molecule type" value="Genomic_DNA"/>
</dbReference>
<dbReference type="Proteomes" id="UP001217631">
    <property type="component" value="Chromosome"/>
</dbReference>
<name>A0A7W2QWT4_9PSED</name>
<accession>A0A7W2QWT4</accession>
<protein>
    <submittedName>
        <fullName evidence="1">Uncharacterized protein</fullName>
    </submittedName>
</protein>
<evidence type="ECO:0000313" key="1">
    <source>
        <dbReference type="EMBL" id="MBA6145513.1"/>
    </source>
</evidence>
<reference evidence="1 3" key="1">
    <citation type="submission" date="2020-07" db="EMBL/GenBank/DDBJ databases">
        <title>Diversity of carbapenemase encoding genes among Pseudomonas putida group clinical isolates in a tertiary Brazilian hospital.</title>
        <authorList>
            <person name="Alberto-Lei F."/>
            <person name="Nodari C.S."/>
            <person name="Streling A.P."/>
            <person name="Paulino J.T."/>
            <person name="Bessa-Neto F.O."/>
            <person name="Cayo R."/>
            <person name="Gales A.C."/>
        </authorList>
    </citation>
    <scope>NUCLEOTIDE SEQUENCE [LARGE SCALE GENOMIC DNA]</scope>
    <source>
        <strain evidence="1 3">12273</strain>
    </source>
</reference>
<sequence>MRIPLNDAATARLRAATRGQNVNVGDLIEELRKYDPDLPVLIPRSDCSALEDAIACYQDVVREGQIMGYESLSWFPGEADDPAADKRQVVVIDSSLPIPA</sequence>
<organism evidence="1 3">
    <name type="scientific">Pseudomonas juntendi</name>
    <dbReference type="NCBI Taxonomy" id="2666183"/>
    <lineage>
        <taxon>Bacteria</taxon>
        <taxon>Pseudomonadati</taxon>
        <taxon>Pseudomonadota</taxon>
        <taxon>Gammaproteobacteria</taxon>
        <taxon>Pseudomonadales</taxon>
        <taxon>Pseudomonadaceae</taxon>
        <taxon>Pseudomonas</taxon>
    </lineage>
</organism>
<reference evidence="2" key="2">
    <citation type="submission" date="2023-02" db="EMBL/GenBank/DDBJ databases">
        <title>tmexCD-toprJ-like cluster.</title>
        <authorList>
            <person name="Gao X."/>
            <person name="Wang C."/>
            <person name="Liu J."/>
        </authorList>
    </citation>
    <scope>NUCLEOTIDE SEQUENCE</scope>
    <source>
        <strain evidence="2">GDW21C697WI</strain>
    </source>
</reference>
<dbReference type="EMBL" id="CP118677">
    <property type="protein sequence ID" value="WEA23009.1"/>
    <property type="molecule type" value="Genomic_DNA"/>
</dbReference>
<dbReference type="Proteomes" id="UP000590738">
    <property type="component" value="Unassembled WGS sequence"/>
</dbReference>
<evidence type="ECO:0000313" key="3">
    <source>
        <dbReference type="Proteomes" id="UP000590738"/>
    </source>
</evidence>
<dbReference type="AlphaFoldDB" id="A0A7W2QWT4"/>
<gene>
    <name evidence="1" type="ORF">H4B97_24085</name>
    <name evidence="2" type="ORF">PWA60_12770</name>
</gene>